<name>A0A1Y2MM12_PSEAH</name>
<dbReference type="OrthoDB" id="10016995at2"/>
<reference evidence="2 3" key="1">
    <citation type="submission" date="2016-09" db="EMBL/GenBank/DDBJ databases">
        <title>Pseudonocardia autotrophica DSM535, a candidate organism with high potential of specific P450 cytochromes.</title>
        <authorList>
            <person name="Grumaz C."/>
            <person name="Vainshtein Y."/>
            <person name="Kirstahler P."/>
            <person name="Sohn K."/>
        </authorList>
    </citation>
    <scope>NUCLEOTIDE SEQUENCE [LARGE SCALE GENOMIC DNA]</scope>
    <source>
        <strain evidence="2 3">DSM 535</strain>
    </source>
</reference>
<sequence length="260" mass="27331">MSSDLTHLTGLVTQYATARAALVAHPEFEAGCPPDRLYHARDDAAVEVAEAVTRLLDAQMAQDSPVCLSPAAAEAVLSAGRPAAEPDEMQEHFLDANERMGAALVEIGMALGLPRPGVNATWGVPEILAKIAEGAAADRAGGDAPASWVARITGPCWIVDGNDGWEQPHYPGSFAAAQAAQRAAAEDGTDPRPIRQLDRECWAAARDGHLVEDDDLGLVHHCTEGDARAAAGPAGDDTAPTAEPVSDSFDVDRLHPFHRN</sequence>
<feature type="compositionally biased region" description="Low complexity" evidence="1">
    <location>
        <begin position="228"/>
        <end position="242"/>
    </location>
</feature>
<feature type="compositionally biased region" description="Basic and acidic residues" evidence="1">
    <location>
        <begin position="250"/>
        <end position="260"/>
    </location>
</feature>
<organism evidence="2 3">
    <name type="scientific">Pseudonocardia autotrophica</name>
    <name type="common">Amycolata autotrophica</name>
    <name type="synonym">Nocardia autotrophica</name>
    <dbReference type="NCBI Taxonomy" id="2074"/>
    <lineage>
        <taxon>Bacteria</taxon>
        <taxon>Bacillati</taxon>
        <taxon>Actinomycetota</taxon>
        <taxon>Actinomycetes</taxon>
        <taxon>Pseudonocardiales</taxon>
        <taxon>Pseudonocardiaceae</taxon>
        <taxon>Pseudonocardia</taxon>
    </lineage>
</organism>
<protein>
    <submittedName>
        <fullName evidence="2">Uncharacterized protein</fullName>
    </submittedName>
</protein>
<keyword evidence="3" id="KW-1185">Reference proteome</keyword>
<accession>A0A1Y2MM12</accession>
<feature type="region of interest" description="Disordered" evidence="1">
    <location>
        <begin position="228"/>
        <end position="260"/>
    </location>
</feature>
<evidence type="ECO:0000256" key="1">
    <source>
        <dbReference type="SAM" id="MobiDB-lite"/>
    </source>
</evidence>
<evidence type="ECO:0000313" key="3">
    <source>
        <dbReference type="Proteomes" id="UP000194360"/>
    </source>
</evidence>
<dbReference type="RefSeq" id="WP_085915806.1">
    <property type="nucleotide sequence ID" value="NZ_AP018921.1"/>
</dbReference>
<dbReference type="AlphaFoldDB" id="A0A1Y2MM12"/>
<comment type="caution">
    <text evidence="2">The sequence shown here is derived from an EMBL/GenBank/DDBJ whole genome shotgun (WGS) entry which is preliminary data.</text>
</comment>
<dbReference type="Proteomes" id="UP000194360">
    <property type="component" value="Unassembled WGS sequence"/>
</dbReference>
<proteinExistence type="predicted"/>
<evidence type="ECO:0000313" key="2">
    <source>
        <dbReference type="EMBL" id="OSY36019.1"/>
    </source>
</evidence>
<gene>
    <name evidence="2" type="ORF">BG845_05701</name>
</gene>
<dbReference type="EMBL" id="MIGB01000044">
    <property type="protein sequence ID" value="OSY36019.1"/>
    <property type="molecule type" value="Genomic_DNA"/>
</dbReference>